<protein>
    <recommendedName>
        <fullName evidence="8">Tryptophan synthase alpha chain</fullName>
        <ecNumber evidence="8">4.2.1.20</ecNumber>
    </recommendedName>
</protein>
<dbReference type="EMBL" id="JBHLUN010000016">
    <property type="protein sequence ID" value="MFC0410631.1"/>
    <property type="molecule type" value="Genomic_DNA"/>
</dbReference>
<proteinExistence type="inferred from homology"/>
<keyword evidence="5 8" id="KW-0057">Aromatic amino acid biosynthesis</keyword>
<comment type="catalytic activity">
    <reaction evidence="7 8">
        <text>(1S,2R)-1-C-(indol-3-yl)glycerol 3-phosphate + L-serine = D-glyceraldehyde 3-phosphate + L-tryptophan + H2O</text>
        <dbReference type="Rhea" id="RHEA:10532"/>
        <dbReference type="ChEBI" id="CHEBI:15377"/>
        <dbReference type="ChEBI" id="CHEBI:33384"/>
        <dbReference type="ChEBI" id="CHEBI:57912"/>
        <dbReference type="ChEBI" id="CHEBI:58866"/>
        <dbReference type="ChEBI" id="CHEBI:59776"/>
        <dbReference type="EC" id="4.2.1.20"/>
    </reaction>
</comment>
<evidence type="ECO:0000256" key="3">
    <source>
        <dbReference type="ARBA" id="ARBA00022605"/>
    </source>
</evidence>
<evidence type="ECO:0000256" key="9">
    <source>
        <dbReference type="RuleBase" id="RU003662"/>
    </source>
</evidence>
<dbReference type="PANTHER" id="PTHR43406">
    <property type="entry name" value="TRYPTOPHAN SYNTHASE, ALPHA CHAIN"/>
    <property type="match status" value="1"/>
</dbReference>
<evidence type="ECO:0000256" key="7">
    <source>
        <dbReference type="ARBA" id="ARBA00049047"/>
    </source>
</evidence>
<comment type="similarity">
    <text evidence="8 9">Belongs to the TrpA family.</text>
</comment>
<dbReference type="InterPro" id="IPR013785">
    <property type="entry name" value="Aldolase_TIM"/>
</dbReference>
<dbReference type="GO" id="GO:0004834">
    <property type="term" value="F:tryptophan synthase activity"/>
    <property type="evidence" value="ECO:0007669"/>
    <property type="project" value="UniProtKB-EC"/>
</dbReference>
<reference evidence="10 11" key="1">
    <citation type="submission" date="2024-09" db="EMBL/GenBank/DDBJ databases">
        <authorList>
            <person name="Sun Q."/>
            <person name="Mori K."/>
        </authorList>
    </citation>
    <scope>NUCLEOTIDE SEQUENCE [LARGE SCALE GENOMIC DNA]</scope>
    <source>
        <strain evidence="10 11">TBRC 5777</strain>
    </source>
</reference>
<name>A0ABV6JY29_9PROT</name>
<keyword evidence="11" id="KW-1185">Reference proteome</keyword>
<dbReference type="RefSeq" id="WP_377046383.1">
    <property type="nucleotide sequence ID" value="NZ_JBHLUN010000016.1"/>
</dbReference>
<dbReference type="InterPro" id="IPR002028">
    <property type="entry name" value="Trp_synthase_suA"/>
</dbReference>
<dbReference type="Proteomes" id="UP001589865">
    <property type="component" value="Unassembled WGS sequence"/>
</dbReference>
<dbReference type="Gene3D" id="3.20.20.70">
    <property type="entry name" value="Aldolase class I"/>
    <property type="match status" value="1"/>
</dbReference>
<feature type="active site" description="Proton acceptor" evidence="8">
    <location>
        <position position="60"/>
    </location>
</feature>
<evidence type="ECO:0000313" key="11">
    <source>
        <dbReference type="Proteomes" id="UP001589865"/>
    </source>
</evidence>
<evidence type="ECO:0000256" key="5">
    <source>
        <dbReference type="ARBA" id="ARBA00023141"/>
    </source>
</evidence>
<gene>
    <name evidence="8 10" type="primary">trpA</name>
    <name evidence="10" type="ORF">ACFFGY_20470</name>
</gene>
<keyword evidence="4 8" id="KW-0822">Tryptophan biosynthesis</keyword>
<dbReference type="PANTHER" id="PTHR43406:SF1">
    <property type="entry name" value="TRYPTOPHAN SYNTHASE ALPHA CHAIN, CHLOROPLASTIC"/>
    <property type="match status" value="1"/>
</dbReference>
<comment type="subunit">
    <text evidence="2 8">Tetramer of two alpha and two beta chains.</text>
</comment>
<dbReference type="SUPFAM" id="SSF51366">
    <property type="entry name" value="Ribulose-phoshate binding barrel"/>
    <property type="match status" value="1"/>
</dbReference>
<evidence type="ECO:0000256" key="1">
    <source>
        <dbReference type="ARBA" id="ARBA00004733"/>
    </source>
</evidence>
<dbReference type="HAMAP" id="MF_00131">
    <property type="entry name" value="Trp_synth_alpha"/>
    <property type="match status" value="1"/>
</dbReference>
<comment type="caution">
    <text evidence="10">The sequence shown here is derived from an EMBL/GenBank/DDBJ whole genome shotgun (WGS) entry which is preliminary data.</text>
</comment>
<dbReference type="NCBIfam" id="TIGR00262">
    <property type="entry name" value="trpA"/>
    <property type="match status" value="1"/>
</dbReference>
<evidence type="ECO:0000256" key="8">
    <source>
        <dbReference type="HAMAP-Rule" id="MF_00131"/>
    </source>
</evidence>
<comment type="pathway">
    <text evidence="1 8">Amino-acid biosynthesis; L-tryptophan biosynthesis; L-tryptophan from chorismate: step 5/5.</text>
</comment>
<comment type="function">
    <text evidence="8">The alpha subunit is responsible for the aldol cleavage of indoleglycerol phosphate to indole and glyceraldehyde 3-phosphate.</text>
</comment>
<dbReference type="EC" id="4.2.1.20" evidence="8"/>
<keyword evidence="3 8" id="KW-0028">Amino-acid biosynthesis</keyword>
<evidence type="ECO:0000313" key="10">
    <source>
        <dbReference type="EMBL" id="MFC0410631.1"/>
    </source>
</evidence>
<keyword evidence="6 8" id="KW-0456">Lyase</keyword>
<dbReference type="InterPro" id="IPR011060">
    <property type="entry name" value="RibuloseP-bd_barrel"/>
</dbReference>
<organism evidence="10 11">
    <name type="scientific">Roseomonas elaeocarpi</name>
    <dbReference type="NCBI Taxonomy" id="907779"/>
    <lineage>
        <taxon>Bacteria</taxon>
        <taxon>Pseudomonadati</taxon>
        <taxon>Pseudomonadota</taxon>
        <taxon>Alphaproteobacteria</taxon>
        <taxon>Acetobacterales</taxon>
        <taxon>Roseomonadaceae</taxon>
        <taxon>Roseomonas</taxon>
    </lineage>
</organism>
<evidence type="ECO:0000256" key="6">
    <source>
        <dbReference type="ARBA" id="ARBA00023239"/>
    </source>
</evidence>
<dbReference type="Pfam" id="PF00290">
    <property type="entry name" value="Trp_syntA"/>
    <property type="match status" value="1"/>
</dbReference>
<evidence type="ECO:0000256" key="4">
    <source>
        <dbReference type="ARBA" id="ARBA00022822"/>
    </source>
</evidence>
<accession>A0ABV6JY29</accession>
<feature type="active site" description="Proton acceptor" evidence="8">
    <location>
        <position position="49"/>
    </location>
</feature>
<dbReference type="CDD" id="cd04724">
    <property type="entry name" value="Tryptophan_synthase_alpha"/>
    <property type="match status" value="1"/>
</dbReference>
<evidence type="ECO:0000256" key="2">
    <source>
        <dbReference type="ARBA" id="ARBA00011270"/>
    </source>
</evidence>
<sequence length="276" mass="28426">MNRIAARFAELKARHRGALVTYLQAFDPDRDTSAAILRGLPAAGADLIEIGVPFTDPAADGPSIQRAGLRALAAGASMAGVLAMVREFREGERDTPVVLMGYLNPIIAYGPERFCRDARAAGVDGLIVVDMPPEEADELAPYAAEQGLDLIRLIAPTTGDARLPFALEGAGGFVYHVAIAGITGTRSATAEELGHNIDRIRAATALPVAIGFGIRTPDQAAAAVRLADAAVVGTALVDALAATLDEAGRAGPRTVDAVLDAVGALSGAVRAARIMA</sequence>